<proteinExistence type="predicted"/>
<dbReference type="Gene3D" id="3.90.550.10">
    <property type="entry name" value="Spore Coat Polysaccharide Biosynthesis Protein SpsA, Chain A"/>
    <property type="match status" value="1"/>
</dbReference>
<evidence type="ECO:0000259" key="2">
    <source>
        <dbReference type="Pfam" id="PF00535"/>
    </source>
</evidence>
<protein>
    <recommendedName>
        <fullName evidence="2">Glycosyltransferase 2-like domain-containing protein</fullName>
    </recommendedName>
</protein>
<evidence type="ECO:0000313" key="4">
    <source>
        <dbReference type="Proteomes" id="UP000184603"/>
    </source>
</evidence>
<keyword evidence="4" id="KW-1185">Reference proteome</keyword>
<dbReference type="SUPFAM" id="SSF53448">
    <property type="entry name" value="Nucleotide-diphospho-sugar transferases"/>
    <property type="match status" value="1"/>
</dbReference>
<feature type="domain" description="Glycosyltransferase 2-like" evidence="2">
    <location>
        <begin position="22"/>
        <end position="206"/>
    </location>
</feature>
<dbReference type="CDD" id="cd04186">
    <property type="entry name" value="GT_2_like_c"/>
    <property type="match status" value="1"/>
</dbReference>
<gene>
    <name evidence="3" type="ORF">SAMN02745220_04463</name>
</gene>
<dbReference type="EMBL" id="FRFE01000033">
    <property type="protein sequence ID" value="SHO52253.1"/>
    <property type="molecule type" value="Genomic_DNA"/>
</dbReference>
<sequence length="308" mass="35771">MLCIDKEIIHLHQSKQQQMDVSIIIINYNTRELTHACLQSVYAETAGLRFEVIVIDNASVDGSREFLSSLTFKNYRYCYNDENLGFSRANNQAAAMAAGNYLFFMNSDMIFLNNVPLILKEHMERHSEVGILGPCFRNPDMTLQISCRNFPSLVFGCLKFFPFLKLFLSREATEYYQKERDYSSVQEVDTVSAGALFIRRQLFETIGRFDEFSFMYAEDADICRQVRDRGLLVVFQPAAQLVHYGGQSSQLNSSKAIWSYYFAFYHLYKKYYFGRLAIMVKPLFLLRAVVALAANMVRKDKRITWQDK</sequence>
<keyword evidence="1" id="KW-0812">Transmembrane</keyword>
<reference evidence="3 4" key="1">
    <citation type="submission" date="2016-12" db="EMBL/GenBank/DDBJ databases">
        <authorList>
            <person name="Song W.-J."/>
            <person name="Kurnit D.M."/>
        </authorList>
    </citation>
    <scope>NUCLEOTIDE SEQUENCE [LARGE SCALE GENOMIC DNA]</scope>
    <source>
        <strain evidence="3 4">DSM 18488</strain>
    </source>
</reference>
<keyword evidence="1" id="KW-1133">Transmembrane helix</keyword>
<name>A0A1M7YI11_9BACT</name>
<dbReference type="STRING" id="1121416.SAMN02745220_04463"/>
<dbReference type="PANTHER" id="PTHR43179">
    <property type="entry name" value="RHAMNOSYLTRANSFERASE WBBL"/>
    <property type="match status" value="1"/>
</dbReference>
<evidence type="ECO:0000313" key="3">
    <source>
        <dbReference type="EMBL" id="SHO52253.1"/>
    </source>
</evidence>
<dbReference type="Pfam" id="PF00535">
    <property type="entry name" value="Glycos_transf_2"/>
    <property type="match status" value="1"/>
</dbReference>
<dbReference type="AlphaFoldDB" id="A0A1M7YI11"/>
<dbReference type="PANTHER" id="PTHR43179:SF7">
    <property type="entry name" value="RHAMNOSYLTRANSFERASE WBBL"/>
    <property type="match status" value="1"/>
</dbReference>
<evidence type="ECO:0000256" key="1">
    <source>
        <dbReference type="SAM" id="Phobius"/>
    </source>
</evidence>
<dbReference type="Proteomes" id="UP000184603">
    <property type="component" value="Unassembled WGS sequence"/>
</dbReference>
<feature type="transmembrane region" description="Helical" evidence="1">
    <location>
        <begin position="272"/>
        <end position="294"/>
    </location>
</feature>
<dbReference type="InterPro" id="IPR029044">
    <property type="entry name" value="Nucleotide-diphossugar_trans"/>
</dbReference>
<keyword evidence="1" id="KW-0472">Membrane</keyword>
<organism evidence="3 4">
    <name type="scientific">Desulfopila aestuarii DSM 18488</name>
    <dbReference type="NCBI Taxonomy" id="1121416"/>
    <lineage>
        <taxon>Bacteria</taxon>
        <taxon>Pseudomonadati</taxon>
        <taxon>Thermodesulfobacteriota</taxon>
        <taxon>Desulfobulbia</taxon>
        <taxon>Desulfobulbales</taxon>
        <taxon>Desulfocapsaceae</taxon>
        <taxon>Desulfopila</taxon>
    </lineage>
</organism>
<accession>A0A1M7YI11</accession>
<dbReference type="InterPro" id="IPR001173">
    <property type="entry name" value="Glyco_trans_2-like"/>
</dbReference>